<dbReference type="Pfam" id="PF13786">
    <property type="entry name" value="DUF4179"/>
    <property type="match status" value="1"/>
</dbReference>
<accession>A0ABS5NWI2</accession>
<comment type="caution">
    <text evidence="3">The sequence shown here is derived from an EMBL/GenBank/DDBJ whole genome shotgun (WGS) entry which is preliminary data.</text>
</comment>
<evidence type="ECO:0000313" key="3">
    <source>
        <dbReference type="EMBL" id="MBS4191946.1"/>
    </source>
</evidence>
<evidence type="ECO:0000259" key="2">
    <source>
        <dbReference type="Pfam" id="PF13786"/>
    </source>
</evidence>
<proteinExistence type="predicted"/>
<sequence length="540" mass="61435">MNCPTADKLSQFVDNLLVEQEQSDINTHLKSCNECRRIVEAFKDEQQFLRETLQTPTLPDDFDSLVLDQLEPYKQKAVRRKRTPWKRIILSAAVVVVAIGLSAALNPSFAQWIGGLFSTEQVDEGLRMAKDAGLVQRVNQEVTNNGITFKVEDVITDSSRVALSYQIINTDGKLQDTQLDIDVLQDSIMAFDQNGKRIEHIGMGWSEGSDYGLIEISLREQPTVEAMTVKFNFDELNGVKGNWKLEIPINLKEARQVTISLPLNDKNSNKHGININMTEFRFSPSSSEFLYETTFTEEEQVKVKDEVQKLETKFGEEKVTGATNYGTAISYHIENEEGKAIYHHNHNTFFEDEAYSHGSGQLQSSSFDMEQLGQIAWNDSFIPQKDKQKLTFVLDGVFKTVPSDFSIKIKPNDLKKNPVSFEYEGNFITIKKAKKENDYSLRKSLMPIEKETSFIIEMEGGREATASELGDWVLVDDKGKTYSTYGGGSILNEKDKNGRYKTSINLKSYDLEEIPEELTLHLLSVTRYNEVKDKWKVPLY</sequence>
<organism evidence="3 4">
    <name type="scientific">Cytobacillus citreus</name>
    <dbReference type="NCBI Taxonomy" id="2833586"/>
    <lineage>
        <taxon>Bacteria</taxon>
        <taxon>Bacillati</taxon>
        <taxon>Bacillota</taxon>
        <taxon>Bacilli</taxon>
        <taxon>Bacillales</taxon>
        <taxon>Bacillaceae</taxon>
        <taxon>Cytobacillus</taxon>
    </lineage>
</organism>
<dbReference type="Gene3D" id="2.60.40.1630">
    <property type="entry name" value="bacillus anthracis domain"/>
    <property type="match status" value="1"/>
</dbReference>
<evidence type="ECO:0000313" key="4">
    <source>
        <dbReference type="Proteomes" id="UP000681027"/>
    </source>
</evidence>
<protein>
    <submittedName>
        <fullName evidence="3">DUF4179 domain-containing protein</fullName>
    </submittedName>
</protein>
<dbReference type="InterPro" id="IPR025436">
    <property type="entry name" value="DUF4179"/>
</dbReference>
<name>A0ABS5NWI2_9BACI</name>
<keyword evidence="1" id="KW-1133">Transmembrane helix</keyword>
<reference evidence="3 4" key="1">
    <citation type="submission" date="2021-05" db="EMBL/GenBank/DDBJ databases">
        <title>Novel Bacillus species.</title>
        <authorList>
            <person name="Liu G."/>
        </authorList>
    </citation>
    <scope>NUCLEOTIDE SEQUENCE [LARGE SCALE GENOMIC DNA]</scope>
    <source>
        <strain evidence="3 4">FJAT-49705</strain>
    </source>
</reference>
<keyword evidence="4" id="KW-1185">Reference proteome</keyword>
<dbReference type="EMBL" id="JAGYPM010000004">
    <property type="protein sequence ID" value="MBS4191946.1"/>
    <property type="molecule type" value="Genomic_DNA"/>
</dbReference>
<feature type="transmembrane region" description="Helical" evidence="1">
    <location>
        <begin position="88"/>
        <end position="105"/>
    </location>
</feature>
<feature type="domain" description="DUF4179" evidence="2">
    <location>
        <begin position="81"/>
        <end position="167"/>
    </location>
</feature>
<keyword evidence="1" id="KW-0472">Membrane</keyword>
<dbReference type="Proteomes" id="UP000681027">
    <property type="component" value="Unassembled WGS sequence"/>
</dbReference>
<evidence type="ECO:0000256" key="1">
    <source>
        <dbReference type="SAM" id="Phobius"/>
    </source>
</evidence>
<dbReference type="RefSeq" id="WP_213103407.1">
    <property type="nucleotide sequence ID" value="NZ_JAGYPM010000004.1"/>
</dbReference>
<gene>
    <name evidence="3" type="ORF">KHA94_17400</name>
</gene>
<keyword evidence="1" id="KW-0812">Transmembrane</keyword>